<keyword evidence="1" id="KW-0812">Transmembrane</keyword>
<protein>
    <submittedName>
        <fullName evidence="2">Uncharacterized protein</fullName>
    </submittedName>
</protein>
<feature type="transmembrane region" description="Helical" evidence="1">
    <location>
        <begin position="213"/>
        <end position="238"/>
    </location>
</feature>
<feature type="transmembrane region" description="Helical" evidence="1">
    <location>
        <begin position="50"/>
        <end position="69"/>
    </location>
</feature>
<reference evidence="2 3" key="1">
    <citation type="submission" date="2016-10" db="EMBL/GenBank/DDBJ databases">
        <authorList>
            <person name="Cai Z."/>
        </authorList>
    </citation>
    <scope>NUCLEOTIDE SEQUENCE [LARGE SCALE GENOMIC DNA]</scope>
</reference>
<keyword evidence="1" id="KW-0472">Membrane</keyword>
<feature type="transmembrane region" description="Helical" evidence="1">
    <location>
        <begin position="180"/>
        <end position="201"/>
    </location>
</feature>
<name>A0A383WKC9_TETOB</name>
<accession>A0A383WKC9</accession>
<dbReference type="AlphaFoldDB" id="A0A383WKC9"/>
<feature type="transmembrane region" description="Helical" evidence="1">
    <location>
        <begin position="75"/>
        <end position="96"/>
    </location>
</feature>
<keyword evidence="1" id="KW-1133">Transmembrane helix</keyword>
<sequence>MIINMLLSWYRSRDLAQQSSRTEPLQGKEILTDMVAHEEEVKTKSKPLTVLANHLHLSTFLPLAIITILQDVDLALGALVCVAEIIFFMLLGFVLYRKRYIKVFPKKYDVFNLQLYLTITILAYAAPRWLHNWLSFYVNVSNATFMWWTILLPCFDCFVMDNVRDRLPDSVARHPLAQRMALYLSITWAVALSVMSVAALVPAVASVPPGHMGLMIILCSYVFGIGPIIVATIVQAIISHVFRKRIRATIQQLAQQHAADAGAAAAEEGSAGPGAIETAAAGATTPAPAAAGAPAGLNAV</sequence>
<evidence type="ECO:0000313" key="2">
    <source>
        <dbReference type="EMBL" id="SZX77584.1"/>
    </source>
</evidence>
<dbReference type="Proteomes" id="UP000256970">
    <property type="component" value="Unassembled WGS sequence"/>
</dbReference>
<organism evidence="2 3">
    <name type="scientific">Tetradesmus obliquus</name>
    <name type="common">Green alga</name>
    <name type="synonym">Acutodesmus obliquus</name>
    <dbReference type="NCBI Taxonomy" id="3088"/>
    <lineage>
        <taxon>Eukaryota</taxon>
        <taxon>Viridiplantae</taxon>
        <taxon>Chlorophyta</taxon>
        <taxon>core chlorophytes</taxon>
        <taxon>Chlorophyceae</taxon>
        <taxon>CS clade</taxon>
        <taxon>Sphaeropleales</taxon>
        <taxon>Scenedesmaceae</taxon>
        <taxon>Tetradesmus</taxon>
    </lineage>
</organism>
<dbReference type="EMBL" id="FNXT01001291">
    <property type="protein sequence ID" value="SZX77584.1"/>
    <property type="molecule type" value="Genomic_DNA"/>
</dbReference>
<evidence type="ECO:0000256" key="1">
    <source>
        <dbReference type="SAM" id="Phobius"/>
    </source>
</evidence>
<evidence type="ECO:0000313" key="3">
    <source>
        <dbReference type="Proteomes" id="UP000256970"/>
    </source>
</evidence>
<gene>
    <name evidence="2" type="ORF">BQ4739_LOCUS17938</name>
</gene>
<feature type="transmembrane region" description="Helical" evidence="1">
    <location>
        <begin position="136"/>
        <end position="159"/>
    </location>
</feature>
<feature type="transmembrane region" description="Helical" evidence="1">
    <location>
        <begin position="108"/>
        <end position="130"/>
    </location>
</feature>
<proteinExistence type="predicted"/>
<keyword evidence="3" id="KW-1185">Reference proteome</keyword>